<dbReference type="PANTHER" id="PTHR47936">
    <property type="entry name" value="PPR_LONG DOMAIN-CONTAINING PROTEIN"/>
    <property type="match status" value="1"/>
</dbReference>
<feature type="domain" description="Pentatricopeptide repeat-containing protein-mitochondrial" evidence="6">
    <location>
        <begin position="240"/>
        <end position="351"/>
    </location>
</feature>
<feature type="repeat" description="PPR" evidence="5">
    <location>
        <begin position="257"/>
        <end position="291"/>
    </location>
</feature>
<dbReference type="Gene3D" id="1.25.40.10">
    <property type="entry name" value="Tetratricopeptide repeat domain"/>
    <property type="match status" value="3"/>
</dbReference>
<dbReference type="PROSITE" id="PS51375">
    <property type="entry name" value="PPR"/>
    <property type="match status" value="3"/>
</dbReference>
<name>A0A165W0C6_9AGAM</name>
<dbReference type="InterPro" id="IPR057027">
    <property type="entry name" value="TPR_mt"/>
</dbReference>
<evidence type="ECO:0000256" key="2">
    <source>
        <dbReference type="ARBA" id="ARBA00022737"/>
    </source>
</evidence>
<evidence type="ECO:0000313" key="8">
    <source>
        <dbReference type="Proteomes" id="UP000076761"/>
    </source>
</evidence>
<dbReference type="NCBIfam" id="TIGR00756">
    <property type="entry name" value="PPR"/>
    <property type="match status" value="2"/>
</dbReference>
<comment type="subunit">
    <text evidence="4">Binds to mitochondrial small subunit 15S rRNA.</text>
</comment>
<evidence type="ECO:0000256" key="5">
    <source>
        <dbReference type="PROSITE-ProRule" id="PRU00708"/>
    </source>
</evidence>
<organism evidence="7 8">
    <name type="scientific">Neolentinus lepideus HHB14362 ss-1</name>
    <dbReference type="NCBI Taxonomy" id="1314782"/>
    <lineage>
        <taxon>Eukaryota</taxon>
        <taxon>Fungi</taxon>
        <taxon>Dikarya</taxon>
        <taxon>Basidiomycota</taxon>
        <taxon>Agaricomycotina</taxon>
        <taxon>Agaricomycetes</taxon>
        <taxon>Gloeophyllales</taxon>
        <taxon>Gloeophyllaceae</taxon>
        <taxon>Neolentinus</taxon>
    </lineage>
</organism>
<feature type="repeat" description="PPR" evidence="5">
    <location>
        <begin position="668"/>
        <end position="702"/>
    </location>
</feature>
<evidence type="ECO:0000256" key="1">
    <source>
        <dbReference type="ARBA" id="ARBA00006192"/>
    </source>
</evidence>
<gene>
    <name evidence="7" type="ORF">NEOLEDRAFT_11467</name>
</gene>
<comment type="function">
    <text evidence="3">Regulates mitochondrial small subunit maturation by controlling 15S rRNA 5'-end processing. Localizes to the 5' precursor of the 15S rRNA in a position that is subsequently occupied by mS47 in the mature yeast mtSSU. Uses structure and sequence-specific RNA recognition, binding to a single-stranded region of the precursor and specifically recognizing bases -6 to -1. The exchange of Ccm1 for mS47 is coupled to the irreversible removal of precursor rRNA that is accompanied by conformational changes of the mitoribosomal proteins uS5m and mS26. These conformational changes signal completion of 5'-end rRNA processing through protection of the mature 5'-end of the 15S rRNA and stabilization of mS47. The removal of the 5' precursor together with the dissociation of Ccm1 may be catalyzed by the 5'-3' exoribonuclease Pet127. Involved in the specific removal of group I introns in mitochondrial encoded transcripts.</text>
</comment>
<dbReference type="STRING" id="1314782.A0A165W0C6"/>
<dbReference type="EMBL" id="KV425551">
    <property type="protein sequence ID" value="KZT30472.1"/>
    <property type="molecule type" value="Genomic_DNA"/>
</dbReference>
<evidence type="ECO:0000313" key="7">
    <source>
        <dbReference type="EMBL" id="KZT30472.1"/>
    </source>
</evidence>
<proteinExistence type="inferred from homology"/>
<protein>
    <recommendedName>
        <fullName evidence="6">Pentatricopeptide repeat-containing protein-mitochondrial domain-containing protein</fullName>
    </recommendedName>
</protein>
<dbReference type="InParanoid" id="A0A165W0C6"/>
<dbReference type="InterPro" id="IPR011990">
    <property type="entry name" value="TPR-like_helical_dom_sf"/>
</dbReference>
<accession>A0A165W0C6</accession>
<sequence>MHRRAVLLETLAEVHLYWRNSTGSPSFHLVLDFFSRYAKSRTFLLSSQWRAAAALKTATVQSSPTHTEVRVEVPQLKVRRGHSVSAEEVRKGMKVVQGMQVLPEATQIPLVDILVLIDTLSSPAISKAYALDYLKHLQTEETSRESVECILHWRHTEHVAQYLAASRSPERALKLLRLVHKIGYELRHRTYEVVVHRLAEGRHWDLVVHAVNLARVHVGRSSARLLNWCTLALSEQGHYTLLDGMLEKFKRDALKSNRRTYHILITAYIRNRDLEKAKFCLQEMEQAGFPVDASTYAAVISVYRSLGPDPVVQKQAIDALPAVEAHVATRILNSIMQFAIDARDINRVVQVMSMFDGESSKSQNIVTAGLDQAFFIGASDHQIPGLPNSLSPNASTIARLMSFMSKQRDLPTVLQIFYQMQAAGIVPDTNVVAALVRAHINVGDEATAVRIVADMCPPTVPRSLLTRVGLVSDEHHFGQALLPQSLLTVHVLNALLKGVIQSYRLRGFGCILRIMRIVGVKPDGHTTKIFIHYLESNEGLRSRDVIRILRKLSAITPSPTLKHLHKILKMALQRDKYIIRGTGGIRNYMAKGGAMISATDATTDPTAGLRFIRTRALISPLIKALTSRGVRNDAAMYALRIRHDGIKGDMASASKVLDDMVSRGIYPNEYHYSALMAGYAMAGNLPAARAVMGDAAASGVAPNVVLYTILLSGYTRLGQTRLALRTFNEMIEAGITPDFPAVDTVVRAFLTKHRYDVAKKMLLNLWTLVAPFPEEGWHSPLESLIEEFRSLAAVGRNRKRKALPKGAGRMVRWKLKKLLRLWRLAAARASPRGDLSSQS</sequence>
<comment type="similarity">
    <text evidence="1">Belongs to the CCM1 family.</text>
</comment>
<dbReference type="Pfam" id="PF13812">
    <property type="entry name" value="PPR_3"/>
    <property type="match status" value="1"/>
</dbReference>
<dbReference type="OrthoDB" id="185373at2759"/>
<dbReference type="InterPro" id="IPR002885">
    <property type="entry name" value="PPR_rpt"/>
</dbReference>
<dbReference type="Proteomes" id="UP000076761">
    <property type="component" value="Unassembled WGS sequence"/>
</dbReference>
<evidence type="ECO:0000256" key="4">
    <source>
        <dbReference type="ARBA" id="ARBA00044511"/>
    </source>
</evidence>
<dbReference type="Pfam" id="PF13041">
    <property type="entry name" value="PPR_2"/>
    <property type="match status" value="1"/>
</dbReference>
<evidence type="ECO:0000259" key="6">
    <source>
        <dbReference type="Pfam" id="PF23276"/>
    </source>
</evidence>
<keyword evidence="2" id="KW-0677">Repeat</keyword>
<dbReference type="Pfam" id="PF23276">
    <property type="entry name" value="TPR_24"/>
    <property type="match status" value="1"/>
</dbReference>
<reference evidence="7 8" key="1">
    <citation type="journal article" date="2016" name="Mol. Biol. Evol.">
        <title>Comparative Genomics of Early-Diverging Mushroom-Forming Fungi Provides Insights into the Origins of Lignocellulose Decay Capabilities.</title>
        <authorList>
            <person name="Nagy L.G."/>
            <person name="Riley R."/>
            <person name="Tritt A."/>
            <person name="Adam C."/>
            <person name="Daum C."/>
            <person name="Floudas D."/>
            <person name="Sun H."/>
            <person name="Yadav J.S."/>
            <person name="Pangilinan J."/>
            <person name="Larsson K.H."/>
            <person name="Matsuura K."/>
            <person name="Barry K."/>
            <person name="Labutti K."/>
            <person name="Kuo R."/>
            <person name="Ohm R.A."/>
            <person name="Bhattacharya S.S."/>
            <person name="Shirouzu T."/>
            <person name="Yoshinaga Y."/>
            <person name="Martin F.M."/>
            <person name="Grigoriev I.V."/>
            <person name="Hibbett D.S."/>
        </authorList>
    </citation>
    <scope>NUCLEOTIDE SEQUENCE [LARGE SCALE GENOMIC DNA]</scope>
    <source>
        <strain evidence="7 8">HHB14362 ss-1</strain>
    </source>
</reference>
<feature type="repeat" description="PPR" evidence="5">
    <location>
        <begin position="703"/>
        <end position="737"/>
    </location>
</feature>
<dbReference type="AlphaFoldDB" id="A0A165W0C6"/>
<dbReference type="PANTHER" id="PTHR47936:SF1">
    <property type="entry name" value="PENTATRICOPEPTIDE REPEAT-CONTAINING PROTEIN GUN1, CHLOROPLASTIC"/>
    <property type="match status" value="1"/>
</dbReference>
<evidence type="ECO:0000256" key="3">
    <source>
        <dbReference type="ARBA" id="ARBA00044493"/>
    </source>
</evidence>
<keyword evidence="8" id="KW-1185">Reference proteome</keyword>